<dbReference type="Pfam" id="PF22664">
    <property type="entry name" value="TRI-like_N"/>
    <property type="match status" value="1"/>
</dbReference>
<dbReference type="GeneID" id="80913995"/>
<gene>
    <name evidence="3" type="ORF">N0V89_010465</name>
</gene>
<dbReference type="OrthoDB" id="1862401at2759"/>
<dbReference type="Gene3D" id="3.30.559.10">
    <property type="entry name" value="Chloramphenicol acetyltransferase-like domain"/>
    <property type="match status" value="2"/>
</dbReference>
<evidence type="ECO:0000313" key="4">
    <source>
        <dbReference type="Proteomes" id="UP001140513"/>
    </source>
</evidence>
<dbReference type="EMBL" id="JAPEUX010000008">
    <property type="protein sequence ID" value="KAJ4346534.1"/>
    <property type="molecule type" value="Genomic_DNA"/>
</dbReference>
<dbReference type="Proteomes" id="UP001140513">
    <property type="component" value="Unassembled WGS sequence"/>
</dbReference>
<name>A0A9W9C670_9PLEO</name>
<dbReference type="InterPro" id="IPR051283">
    <property type="entry name" value="Sec_Metabolite_Acyltrans"/>
</dbReference>
<organism evidence="3 4">
    <name type="scientific">Didymosphaeria variabile</name>
    <dbReference type="NCBI Taxonomy" id="1932322"/>
    <lineage>
        <taxon>Eukaryota</taxon>
        <taxon>Fungi</taxon>
        <taxon>Dikarya</taxon>
        <taxon>Ascomycota</taxon>
        <taxon>Pezizomycotina</taxon>
        <taxon>Dothideomycetes</taxon>
        <taxon>Pleosporomycetidae</taxon>
        <taxon>Pleosporales</taxon>
        <taxon>Massarineae</taxon>
        <taxon>Didymosphaeriaceae</taxon>
        <taxon>Didymosphaeria</taxon>
    </lineage>
</organism>
<dbReference type="AlphaFoldDB" id="A0A9W9C670"/>
<evidence type="ECO:0000313" key="3">
    <source>
        <dbReference type="EMBL" id="KAJ4346534.1"/>
    </source>
</evidence>
<dbReference type="RefSeq" id="XP_056066334.1">
    <property type="nucleotide sequence ID" value="XM_056219207.1"/>
</dbReference>
<keyword evidence="4" id="KW-1185">Reference proteome</keyword>
<reference evidence="3" key="1">
    <citation type="submission" date="2022-10" db="EMBL/GenBank/DDBJ databases">
        <title>Tapping the CABI collections for fungal endophytes: first genome assemblies for Collariella, Neodidymelliopsis, Ascochyta clinopodiicola, Didymella pomorum, Didymosphaeria variabile, Neocosmospora piperis and Neocucurbitaria cava.</title>
        <authorList>
            <person name="Hill R."/>
        </authorList>
    </citation>
    <scope>NUCLEOTIDE SEQUENCE</scope>
    <source>
        <strain evidence="3">IMI 356815</strain>
    </source>
</reference>
<accession>A0A9W9C670</accession>
<evidence type="ECO:0000259" key="2">
    <source>
        <dbReference type="Pfam" id="PF22664"/>
    </source>
</evidence>
<dbReference type="GO" id="GO:0016740">
    <property type="term" value="F:transferase activity"/>
    <property type="evidence" value="ECO:0007669"/>
    <property type="project" value="UniProtKB-KW"/>
</dbReference>
<proteinExistence type="predicted"/>
<comment type="caution">
    <text evidence="3">The sequence shown here is derived from an EMBL/GenBank/DDBJ whole genome shotgun (WGS) entry which is preliminary data.</text>
</comment>
<protein>
    <recommendedName>
        <fullName evidence="2">Trichothecene 3-O-acetyltransferase-like N-terminal domain-containing protein</fullName>
    </recommendedName>
</protein>
<keyword evidence="1" id="KW-0808">Transferase</keyword>
<evidence type="ECO:0000256" key="1">
    <source>
        <dbReference type="ARBA" id="ARBA00022679"/>
    </source>
</evidence>
<dbReference type="PANTHER" id="PTHR31896">
    <property type="entry name" value="FAMILY REGULATORY PROTEIN, PUTATIVE (AFU_ORTHOLOGUE AFUA_3G14730)-RELATED"/>
    <property type="match status" value="1"/>
</dbReference>
<feature type="domain" description="Trichothecene 3-O-acetyltransferase-like N-terminal" evidence="2">
    <location>
        <begin position="18"/>
        <end position="164"/>
    </location>
</feature>
<sequence length="447" mass="50094">MEHFPLDVFGNNPRLSRLYTQLCFCFPLPNCPRRTENTITHLQNGLNVLTSNFPWVAGQVIQADDGAFTIVPLEKSPKLRVQDRSSQLPTFEEYRNMGFPFKWLDEKDIASHSTLPDGRDVPAPVLALQATFITGGVFLTFSAQHNCMDMAGQCQMILLFAKACHEAVPFTSEEIKTGNLSRKRIIPPLDDLPKISEELVAKAPNSKPSHACEAEAEAKPTWSYFLLSCTTLLTLKLRAQKDIHTTFISTDDALCAFIWQQVTKARLCRLQDMSASTQSTFERQVDVRKHLGLPTTYTGNAVYKTSTTQSIENIISKSLGYLASELRASLSPTPDLGHSARKAATILYQQLQSNKPDAVTVTRGNLPAMDIKMSSWAKEDCYNFDFGGVLGKPEAVRRPNFEGWEGLSYFMPKSRDGEIAVAVCLRDEELRFLQIDEEFSRFARYVG</sequence>
<dbReference type="InterPro" id="IPR023213">
    <property type="entry name" value="CAT-like_dom_sf"/>
</dbReference>
<dbReference type="InterPro" id="IPR054710">
    <property type="entry name" value="Tri101-like_N"/>
</dbReference>
<dbReference type="PANTHER" id="PTHR31896:SF64">
    <property type="entry name" value="TRICHOTHECENE 3-O-ACETYLTRANSFERASE"/>
    <property type="match status" value="1"/>
</dbReference>